<protein>
    <submittedName>
        <fullName evidence="1">Uncharacterized protein</fullName>
    </submittedName>
</protein>
<proteinExistence type="predicted"/>
<evidence type="ECO:0000313" key="2">
    <source>
        <dbReference type="Proteomes" id="UP001062846"/>
    </source>
</evidence>
<accession>A0ACC0LY20</accession>
<evidence type="ECO:0000313" key="1">
    <source>
        <dbReference type="EMBL" id="KAI8533252.1"/>
    </source>
</evidence>
<comment type="caution">
    <text evidence="1">The sequence shown here is derived from an EMBL/GenBank/DDBJ whole genome shotgun (WGS) entry which is preliminary data.</text>
</comment>
<keyword evidence="2" id="KW-1185">Reference proteome</keyword>
<dbReference type="Proteomes" id="UP001062846">
    <property type="component" value="Chromosome 11"/>
</dbReference>
<gene>
    <name evidence="1" type="ORF">RHMOL_Rhmol11G0283200</name>
</gene>
<organism evidence="1 2">
    <name type="scientific">Rhododendron molle</name>
    <name type="common">Chinese azalea</name>
    <name type="synonym">Azalea mollis</name>
    <dbReference type="NCBI Taxonomy" id="49168"/>
    <lineage>
        <taxon>Eukaryota</taxon>
        <taxon>Viridiplantae</taxon>
        <taxon>Streptophyta</taxon>
        <taxon>Embryophyta</taxon>
        <taxon>Tracheophyta</taxon>
        <taxon>Spermatophyta</taxon>
        <taxon>Magnoliopsida</taxon>
        <taxon>eudicotyledons</taxon>
        <taxon>Gunneridae</taxon>
        <taxon>Pentapetalae</taxon>
        <taxon>asterids</taxon>
        <taxon>Ericales</taxon>
        <taxon>Ericaceae</taxon>
        <taxon>Ericoideae</taxon>
        <taxon>Rhodoreae</taxon>
        <taxon>Rhododendron</taxon>
    </lineage>
</organism>
<sequence>MREEPGGEEGKRGGGGPLPPAKTNLGLLVLWIRLQCEPSQAQSTLWTTCPSLQCQGTKSLYIGNTTTSSCNRTTCAYAGYNNQTIFTTLTSLSTCPVSGNPPAPQSPPTSDGNIYVPKFSLQGQSWSFILMFIHLVLLYLHLT</sequence>
<name>A0ACC0LY20_RHOML</name>
<reference evidence="1" key="1">
    <citation type="submission" date="2022-02" db="EMBL/GenBank/DDBJ databases">
        <title>Plant Genome Project.</title>
        <authorList>
            <person name="Zhang R.-G."/>
        </authorList>
    </citation>
    <scope>NUCLEOTIDE SEQUENCE</scope>
    <source>
        <strain evidence="1">AT1</strain>
    </source>
</reference>
<dbReference type="EMBL" id="CM046398">
    <property type="protein sequence ID" value="KAI8533252.1"/>
    <property type="molecule type" value="Genomic_DNA"/>
</dbReference>